<sequence>DFTRCESCNQLLAESQSSNLSSPSKIGHLLACGHVVCVACRATQGRRNSRVHCYCCNKYVESFDLPSFEEIKTSPTTFTTSRWCAHHKKPKKKVEIKCSCGELICVTCALSTHSSHYKYKEFFSVDDQLDEEVYENEEQIKVLIEEKDRLAERRKVFEQSLADANNEIAAKFTRIIAQAISRCLDLLEQSKQLSKDSFQKIDKRIGDINLVIKKLQTVHTAQQTLVMGSHGRGASANFSIRMCEKNAALAICEPVRGDSQLLLARPLAVTTNPVLKISFAANILNLIANVGKGFMTNLGDEGSKVRQIQTVATEIVSAPVQKRHKGNDEFCDLALFSRFHKAVTRHGRYMQLAWNAVNRLNLATDFASIGQLVAPLIILPNPVRSIALRHYVNNAEKDYSGQQSMNAEIPIQGTSRDMNCDPDQPGSAKRIKVEEEEEIDGSNHMKDLMNFAEDCEKAVKYEDEQVKMEDEVKTEVDEGGD</sequence>
<evidence type="ECO:0000313" key="4">
    <source>
        <dbReference type="Proteomes" id="UP001432322"/>
    </source>
</evidence>
<keyword evidence="1" id="KW-0175">Coiled coil</keyword>
<comment type="caution">
    <text evidence="3">The sequence shown here is derived from an EMBL/GenBank/DDBJ whole genome shotgun (WGS) entry which is preliminary data.</text>
</comment>
<evidence type="ECO:0000256" key="1">
    <source>
        <dbReference type="SAM" id="Coils"/>
    </source>
</evidence>
<feature type="non-terminal residue" evidence="3">
    <location>
        <position position="481"/>
    </location>
</feature>
<keyword evidence="4" id="KW-1185">Reference proteome</keyword>
<reference evidence="3" key="1">
    <citation type="submission" date="2023-10" db="EMBL/GenBank/DDBJ databases">
        <title>Genome assembly of Pristionchus species.</title>
        <authorList>
            <person name="Yoshida K."/>
            <person name="Sommer R.J."/>
        </authorList>
    </citation>
    <scope>NUCLEOTIDE SEQUENCE</scope>
    <source>
        <strain evidence="3">RS5133</strain>
    </source>
</reference>
<feature type="region of interest" description="Disordered" evidence="2">
    <location>
        <begin position="413"/>
        <end position="446"/>
    </location>
</feature>
<feature type="non-terminal residue" evidence="3">
    <location>
        <position position="1"/>
    </location>
</feature>
<feature type="coiled-coil region" evidence="1">
    <location>
        <begin position="140"/>
        <end position="167"/>
    </location>
</feature>
<protein>
    <recommendedName>
        <fullName evidence="5">B box-type domain-containing protein</fullName>
    </recommendedName>
</protein>
<dbReference type="AlphaFoldDB" id="A0AAV5WEF0"/>
<name>A0AAV5WEF0_9BILA</name>
<accession>A0AAV5WEF0</accession>
<evidence type="ECO:0000256" key="2">
    <source>
        <dbReference type="SAM" id="MobiDB-lite"/>
    </source>
</evidence>
<dbReference type="Proteomes" id="UP001432322">
    <property type="component" value="Unassembled WGS sequence"/>
</dbReference>
<dbReference type="EMBL" id="BTSY01000005">
    <property type="protein sequence ID" value="GMT30262.1"/>
    <property type="molecule type" value="Genomic_DNA"/>
</dbReference>
<evidence type="ECO:0000313" key="3">
    <source>
        <dbReference type="EMBL" id="GMT30262.1"/>
    </source>
</evidence>
<gene>
    <name evidence="3" type="ORF">PFISCL1PPCAC_21559</name>
</gene>
<proteinExistence type="predicted"/>
<evidence type="ECO:0008006" key="5">
    <source>
        <dbReference type="Google" id="ProtNLM"/>
    </source>
</evidence>
<organism evidence="3 4">
    <name type="scientific">Pristionchus fissidentatus</name>
    <dbReference type="NCBI Taxonomy" id="1538716"/>
    <lineage>
        <taxon>Eukaryota</taxon>
        <taxon>Metazoa</taxon>
        <taxon>Ecdysozoa</taxon>
        <taxon>Nematoda</taxon>
        <taxon>Chromadorea</taxon>
        <taxon>Rhabditida</taxon>
        <taxon>Rhabditina</taxon>
        <taxon>Diplogasteromorpha</taxon>
        <taxon>Diplogasteroidea</taxon>
        <taxon>Neodiplogasteridae</taxon>
        <taxon>Pristionchus</taxon>
    </lineage>
</organism>